<dbReference type="PROSITE" id="PS50262">
    <property type="entry name" value="G_PROTEIN_RECEP_F1_2"/>
    <property type="match status" value="1"/>
</dbReference>
<dbReference type="Proteomes" id="UP000053641">
    <property type="component" value="Unassembled WGS sequence"/>
</dbReference>
<dbReference type="CDD" id="cd15164">
    <property type="entry name" value="7tmA_GPR35-like"/>
    <property type="match status" value="1"/>
</dbReference>
<dbReference type="GO" id="GO:0035025">
    <property type="term" value="P:positive regulation of Rho protein signal transduction"/>
    <property type="evidence" value="ECO:0007669"/>
    <property type="project" value="TreeGrafter"/>
</dbReference>
<dbReference type="InterPro" id="IPR017452">
    <property type="entry name" value="GPCR_Rhodpsn_7TM"/>
</dbReference>
<organism evidence="13 14">
    <name type="scientific">Tinamus guttatus</name>
    <name type="common">White-throated tinamou</name>
    <dbReference type="NCBI Taxonomy" id="94827"/>
    <lineage>
        <taxon>Eukaryota</taxon>
        <taxon>Metazoa</taxon>
        <taxon>Chordata</taxon>
        <taxon>Craniata</taxon>
        <taxon>Vertebrata</taxon>
        <taxon>Euteleostomi</taxon>
        <taxon>Archelosauria</taxon>
        <taxon>Archosauria</taxon>
        <taxon>Dinosauria</taxon>
        <taxon>Saurischia</taxon>
        <taxon>Theropoda</taxon>
        <taxon>Coelurosauria</taxon>
        <taxon>Aves</taxon>
        <taxon>Palaeognathae</taxon>
        <taxon>Tinamiformes</taxon>
        <taxon>Tinamidae</taxon>
        <taxon>Tinamus</taxon>
    </lineage>
</organism>
<feature type="transmembrane region" description="Helical" evidence="11">
    <location>
        <begin position="258"/>
        <end position="280"/>
    </location>
</feature>
<evidence type="ECO:0000256" key="8">
    <source>
        <dbReference type="ARBA" id="ARBA00023180"/>
    </source>
</evidence>
<evidence type="ECO:0000256" key="10">
    <source>
        <dbReference type="RuleBase" id="RU000688"/>
    </source>
</evidence>
<comment type="subcellular location">
    <subcellularLocation>
        <location evidence="1">Cell membrane</location>
        <topology evidence="1">Multi-pass membrane protein</topology>
    </subcellularLocation>
</comment>
<dbReference type="Gene3D" id="1.20.1070.10">
    <property type="entry name" value="Rhodopsin 7-helix transmembrane proteins"/>
    <property type="match status" value="1"/>
</dbReference>
<dbReference type="Pfam" id="PF00001">
    <property type="entry name" value="7tm_1"/>
    <property type="match status" value="1"/>
</dbReference>
<evidence type="ECO:0000256" key="7">
    <source>
        <dbReference type="ARBA" id="ARBA00023170"/>
    </source>
</evidence>
<feature type="transmembrane region" description="Helical" evidence="11">
    <location>
        <begin position="167"/>
        <end position="194"/>
    </location>
</feature>
<dbReference type="AlphaFoldDB" id="A0A099Z356"/>
<feature type="transmembrane region" description="Helical" evidence="11">
    <location>
        <begin position="90"/>
        <end position="108"/>
    </location>
</feature>
<dbReference type="InterPro" id="IPR044734">
    <property type="entry name" value="GPR35_7tmA"/>
</dbReference>
<dbReference type="PROSITE" id="PS00237">
    <property type="entry name" value="G_PROTEIN_RECEP_F1_1"/>
    <property type="match status" value="1"/>
</dbReference>
<dbReference type="SUPFAM" id="SSF81321">
    <property type="entry name" value="Family A G protein-coupled receptor-like"/>
    <property type="match status" value="1"/>
</dbReference>
<evidence type="ECO:0000256" key="11">
    <source>
        <dbReference type="SAM" id="Phobius"/>
    </source>
</evidence>
<sequence length="303" mass="34077">MNHTSCNITAYESFPLVQLCVYIPVFLSGSVLNALALWVFCCKLGEWTETRVYMANLALADCSLLLTLPFKILSQFYHLKVDRWCLFLEGAYFVNRLMSISIITVVAADRYLTIKYPLKAKMLRSPLKAALASGFLWVVIIGTIFLIKKVETREQGELCFEKLSTEPSVITLGVVIGGFFIPLIILSFCSIRVIAELVRKKKEKCHEEKLIRKAVHIVSANMAVFILCFLPLHMGHLLRFILDSTSSNCAAIQRVNNFVHLASVLANVNCCLDAVCYYFVNKEFKRASPKLAKSRSEASEAAE</sequence>
<proteinExistence type="inferred from homology"/>
<evidence type="ECO:0000256" key="4">
    <source>
        <dbReference type="ARBA" id="ARBA00022989"/>
    </source>
</evidence>
<evidence type="ECO:0000256" key="9">
    <source>
        <dbReference type="ARBA" id="ARBA00023224"/>
    </source>
</evidence>
<evidence type="ECO:0000259" key="12">
    <source>
        <dbReference type="PROSITE" id="PS50262"/>
    </source>
</evidence>
<keyword evidence="9 10" id="KW-0807">Transducer</keyword>
<keyword evidence="14" id="KW-1185">Reference proteome</keyword>
<keyword evidence="3 10" id="KW-0812">Transmembrane</keyword>
<accession>A0A099Z356</accession>
<comment type="similarity">
    <text evidence="10">Belongs to the G-protein coupled receptor 1 family.</text>
</comment>
<dbReference type="GO" id="GO:0007200">
    <property type="term" value="P:phospholipase C-activating G protein-coupled receptor signaling pathway"/>
    <property type="evidence" value="ECO:0007669"/>
    <property type="project" value="TreeGrafter"/>
</dbReference>
<feature type="transmembrane region" description="Helical" evidence="11">
    <location>
        <begin position="129"/>
        <end position="147"/>
    </location>
</feature>
<reference evidence="13 14" key="1">
    <citation type="submission" date="2014-06" db="EMBL/GenBank/DDBJ databases">
        <title>Genome evolution of avian class.</title>
        <authorList>
            <person name="Zhang G."/>
            <person name="Li C."/>
        </authorList>
    </citation>
    <scope>NUCLEOTIDE SEQUENCE [LARGE SCALE GENOMIC DNA]</scope>
    <source>
        <strain evidence="13">BGI_N309</strain>
    </source>
</reference>
<keyword evidence="6 11" id="KW-0472">Membrane</keyword>
<feature type="transmembrane region" description="Helical" evidence="11">
    <location>
        <begin position="21"/>
        <end position="40"/>
    </location>
</feature>
<evidence type="ECO:0000256" key="5">
    <source>
        <dbReference type="ARBA" id="ARBA00023040"/>
    </source>
</evidence>
<keyword evidence="8" id="KW-0325">Glycoprotein</keyword>
<dbReference type="FunFam" id="1.20.1070.10:FF:000142">
    <property type="entry name" value="G protein-coupled receptor 55"/>
    <property type="match status" value="1"/>
</dbReference>
<feature type="domain" description="G-protein coupled receptors family 1 profile" evidence="12">
    <location>
        <begin position="32"/>
        <end position="277"/>
    </location>
</feature>
<name>A0A099Z356_TINGU</name>
<dbReference type="InterPro" id="IPR000276">
    <property type="entry name" value="GPCR_Rhodpsn"/>
</dbReference>
<dbReference type="EMBL" id="KL888733">
    <property type="protein sequence ID" value="KGL76176.1"/>
    <property type="molecule type" value="Genomic_DNA"/>
</dbReference>
<evidence type="ECO:0000256" key="3">
    <source>
        <dbReference type="ARBA" id="ARBA00022692"/>
    </source>
</evidence>
<keyword evidence="7 10" id="KW-0675">Receptor</keyword>
<feature type="non-terminal residue" evidence="13">
    <location>
        <position position="303"/>
    </location>
</feature>
<evidence type="ECO:0000256" key="1">
    <source>
        <dbReference type="ARBA" id="ARBA00004651"/>
    </source>
</evidence>
<feature type="transmembrane region" description="Helical" evidence="11">
    <location>
        <begin position="215"/>
        <end position="238"/>
    </location>
</feature>
<dbReference type="GO" id="GO:0004950">
    <property type="term" value="F:chemokine receptor activity"/>
    <property type="evidence" value="ECO:0007669"/>
    <property type="project" value="InterPro"/>
</dbReference>
<dbReference type="GO" id="GO:0005886">
    <property type="term" value="C:plasma membrane"/>
    <property type="evidence" value="ECO:0007669"/>
    <property type="project" value="UniProtKB-SubCell"/>
</dbReference>
<keyword evidence="2" id="KW-1003">Cell membrane</keyword>
<evidence type="ECO:0000256" key="2">
    <source>
        <dbReference type="ARBA" id="ARBA00022475"/>
    </source>
</evidence>
<gene>
    <name evidence="13" type="ORF">N309_11774</name>
</gene>
<dbReference type="PANTHER" id="PTHR24232">
    <property type="entry name" value="G-PROTEIN COUPLED RECEPTOR"/>
    <property type="match status" value="1"/>
</dbReference>
<protein>
    <submittedName>
        <fullName evidence="13">G-protein coupled receptor 35</fullName>
    </submittedName>
</protein>
<dbReference type="STRING" id="94827.A0A099Z356"/>
<evidence type="ECO:0000256" key="6">
    <source>
        <dbReference type="ARBA" id="ARBA00023136"/>
    </source>
</evidence>
<keyword evidence="4 11" id="KW-1133">Transmembrane helix</keyword>
<dbReference type="PRINTS" id="PR00237">
    <property type="entry name" value="GPCRRHODOPSN"/>
</dbReference>
<evidence type="ECO:0000313" key="13">
    <source>
        <dbReference type="EMBL" id="KGL76176.1"/>
    </source>
</evidence>
<keyword evidence="5 10" id="KW-0297">G-protein coupled receptor</keyword>
<dbReference type="PANTHER" id="PTHR24232:SF97">
    <property type="entry name" value="G-PROTEIN COUPLED RECEPTORS FAMILY 1 PROFILE DOMAIN-CONTAINING PROTEIN"/>
    <property type="match status" value="1"/>
</dbReference>
<evidence type="ECO:0000313" key="14">
    <source>
        <dbReference type="Proteomes" id="UP000053641"/>
    </source>
</evidence>
<feature type="transmembrane region" description="Helical" evidence="11">
    <location>
        <begin position="52"/>
        <end position="70"/>
    </location>
</feature>